<gene>
    <name evidence="1" type="ORF">AB1Y20_010098</name>
</gene>
<evidence type="ECO:0000313" key="1">
    <source>
        <dbReference type="EMBL" id="KAL1528770.1"/>
    </source>
</evidence>
<protein>
    <submittedName>
        <fullName evidence="1">Uncharacterized protein</fullName>
    </submittedName>
</protein>
<evidence type="ECO:0000313" key="2">
    <source>
        <dbReference type="Proteomes" id="UP001515480"/>
    </source>
</evidence>
<organism evidence="1 2">
    <name type="scientific">Prymnesium parvum</name>
    <name type="common">Toxic golden alga</name>
    <dbReference type="NCBI Taxonomy" id="97485"/>
    <lineage>
        <taxon>Eukaryota</taxon>
        <taxon>Haptista</taxon>
        <taxon>Haptophyta</taxon>
        <taxon>Prymnesiophyceae</taxon>
        <taxon>Prymnesiales</taxon>
        <taxon>Prymnesiaceae</taxon>
        <taxon>Prymnesium</taxon>
    </lineage>
</organism>
<comment type="caution">
    <text evidence="1">The sequence shown here is derived from an EMBL/GenBank/DDBJ whole genome shotgun (WGS) entry which is preliminary data.</text>
</comment>
<dbReference type="EMBL" id="JBGBPQ010000002">
    <property type="protein sequence ID" value="KAL1528770.1"/>
    <property type="molecule type" value="Genomic_DNA"/>
</dbReference>
<proteinExistence type="predicted"/>
<sequence>MGAPCAAPHERWAVRLSFDRSAASERSARAWVRRLPRASTPQHEHSAWGRYLRSVYSAPPLLPVDVRALRWFWWWAPGARNLTRLEMPVWRRLAPGDVWLPGMRIERHLSRAGFFLQPHEAARAAGLPDHGHAEVMRVSHPAGEGPSTAYGPEAASTSQVWYWHAPGSGIYLSLGRTLAVANRSALLDALCVTGGRAACPFVLKRVEVPREVGLRLCEGCTAEPWRAFDVVWRRRARDEPARARPDARVLCDLVRARGFDTVQLYAAFGGQRFELVDCRVGGAAASDAPPWTSACAPPELSRHIARPGARGAWLPCNCSSALAFLNCGACASPAPVLRLQQPNHPMFTVVPPHE</sequence>
<name>A0AB34K3X8_PRYPA</name>
<dbReference type="Proteomes" id="UP001515480">
    <property type="component" value="Unassembled WGS sequence"/>
</dbReference>
<keyword evidence="2" id="KW-1185">Reference proteome</keyword>
<reference evidence="1 2" key="1">
    <citation type="journal article" date="2024" name="Science">
        <title>Giant polyketide synthase enzymes in the biosynthesis of giant marine polyether toxins.</title>
        <authorList>
            <person name="Fallon T.R."/>
            <person name="Shende V.V."/>
            <person name="Wierzbicki I.H."/>
            <person name="Pendleton A.L."/>
            <person name="Watervoot N.F."/>
            <person name="Auber R.P."/>
            <person name="Gonzalez D.J."/>
            <person name="Wisecaver J.H."/>
            <person name="Moore B.S."/>
        </authorList>
    </citation>
    <scope>NUCLEOTIDE SEQUENCE [LARGE SCALE GENOMIC DNA]</scope>
    <source>
        <strain evidence="1 2">12B1</strain>
    </source>
</reference>
<accession>A0AB34K3X8</accession>
<dbReference type="AlphaFoldDB" id="A0AB34K3X8"/>